<evidence type="ECO:0000256" key="3">
    <source>
        <dbReference type="ARBA" id="ARBA00022525"/>
    </source>
</evidence>
<feature type="region of interest" description="Disordered" evidence="7">
    <location>
        <begin position="153"/>
        <end position="182"/>
    </location>
</feature>
<evidence type="ECO:0000256" key="4">
    <source>
        <dbReference type="ARBA" id="ARBA00022729"/>
    </source>
</evidence>
<feature type="compositionally biased region" description="Low complexity" evidence="7">
    <location>
        <begin position="153"/>
        <end position="173"/>
    </location>
</feature>
<dbReference type="InterPro" id="IPR006635">
    <property type="entry name" value="NEAT_dom"/>
</dbReference>
<sequence>MTKGGVQHMKKMLMLIMLVSIFVVNFGLTQASAQLADGTHSIKYQVNKPESNSASIANDYFVKPAKVTVKNGTAVVQITLKNSAWITKFQPPGGATVVNEDQAADTRTVQFTVKDLTKPVVTAMKIDIDDINYHHEYSVSLVFDATSIASSATASTQQTESSKSQPTSSATTTESQVPNPQTGDTTPYLLIVALVGSAFLLYRKKLQTKTEGQ</sequence>
<evidence type="ECO:0000256" key="5">
    <source>
        <dbReference type="ARBA" id="ARBA00023004"/>
    </source>
</evidence>
<accession>A0A1E4R3B6</accession>
<keyword evidence="6" id="KW-0572">Peptidoglycan-anchor</keyword>
<dbReference type="GO" id="GO:0009274">
    <property type="term" value="C:peptidoglycan-based cell wall"/>
    <property type="evidence" value="ECO:0007669"/>
    <property type="project" value="InterPro"/>
</dbReference>
<evidence type="ECO:0000256" key="1">
    <source>
        <dbReference type="ARBA" id="ARBA00004168"/>
    </source>
</evidence>
<dbReference type="OrthoDB" id="2413751at2"/>
<dbReference type="PANTHER" id="PTHR37824:SF1">
    <property type="entry name" value="IRON-REGULATED SURFACE DETERMINANT PROTEIN C"/>
    <property type="match status" value="1"/>
</dbReference>
<evidence type="ECO:0000256" key="2">
    <source>
        <dbReference type="ARBA" id="ARBA00022512"/>
    </source>
</evidence>
<evidence type="ECO:0000313" key="10">
    <source>
        <dbReference type="EMBL" id="ODV54954.1"/>
    </source>
</evidence>
<dbReference type="AlphaFoldDB" id="A0A1E4R3B6"/>
<dbReference type="SUPFAM" id="SSF158911">
    <property type="entry name" value="NEAT domain-like"/>
    <property type="match status" value="1"/>
</dbReference>
<keyword evidence="8" id="KW-1133">Transmembrane helix</keyword>
<feature type="domain" description="NEAT" evidence="9">
    <location>
        <begin position="35"/>
        <end position="151"/>
    </location>
</feature>
<organism evidence="10 11">
    <name type="scientific">Lysinibacillus fusiformis</name>
    <dbReference type="NCBI Taxonomy" id="28031"/>
    <lineage>
        <taxon>Bacteria</taxon>
        <taxon>Bacillati</taxon>
        <taxon>Bacillota</taxon>
        <taxon>Bacilli</taxon>
        <taxon>Bacillales</taxon>
        <taxon>Bacillaceae</taxon>
        <taxon>Lysinibacillus</taxon>
    </lineage>
</organism>
<name>A0A1E4R3B6_9BACI</name>
<evidence type="ECO:0000256" key="6">
    <source>
        <dbReference type="ARBA" id="ARBA00023088"/>
    </source>
</evidence>
<evidence type="ECO:0000259" key="9">
    <source>
        <dbReference type="PROSITE" id="PS50978"/>
    </source>
</evidence>
<dbReference type="CDD" id="cd06920">
    <property type="entry name" value="NEAT"/>
    <property type="match status" value="1"/>
</dbReference>
<feature type="transmembrane region" description="Helical" evidence="8">
    <location>
        <begin position="185"/>
        <end position="202"/>
    </location>
</feature>
<keyword evidence="4" id="KW-0732">Signal</keyword>
<dbReference type="InterPro" id="IPR037250">
    <property type="entry name" value="NEAT_dom_sf"/>
</dbReference>
<dbReference type="Pfam" id="PF05031">
    <property type="entry name" value="NEAT"/>
    <property type="match status" value="1"/>
</dbReference>
<evidence type="ECO:0000256" key="8">
    <source>
        <dbReference type="SAM" id="Phobius"/>
    </source>
</evidence>
<keyword evidence="2" id="KW-0134">Cell wall</keyword>
<dbReference type="GO" id="GO:0030492">
    <property type="term" value="F:hemoglobin binding"/>
    <property type="evidence" value="ECO:0007669"/>
    <property type="project" value="InterPro"/>
</dbReference>
<proteinExistence type="predicted"/>
<evidence type="ECO:0000313" key="11">
    <source>
        <dbReference type="Proteomes" id="UP000094784"/>
    </source>
</evidence>
<reference evidence="10 11" key="1">
    <citation type="submission" date="2016-09" db="EMBL/GenBank/DDBJ databases">
        <title>Draft genome sequence of the soil isolate, Lysinibacillus fusiformis M5, a potential hypoxanthine producer.</title>
        <authorList>
            <person name="Gallegos-Monterrosa R."/>
            <person name="Maroti G."/>
            <person name="Balint B."/>
            <person name="Kovacs A.T."/>
        </authorList>
    </citation>
    <scope>NUCLEOTIDE SEQUENCE [LARGE SCALE GENOMIC DNA]</scope>
    <source>
        <strain evidence="10 11">M5</strain>
    </source>
</reference>
<protein>
    <submittedName>
        <fullName evidence="10">Heme uptake protein IsdC</fullName>
    </submittedName>
</protein>
<dbReference type="InterPro" id="IPR019909">
    <property type="entry name" value="Haem_uptake_protein_IsdC"/>
</dbReference>
<keyword evidence="8" id="KW-0812">Transmembrane</keyword>
<dbReference type="SMART" id="SM00725">
    <property type="entry name" value="NEAT"/>
    <property type="match status" value="1"/>
</dbReference>
<dbReference type="PANTHER" id="PTHR37824">
    <property type="entry name" value="IRON-REGULATED SURFACE DETERMINANT PROTEIN C"/>
    <property type="match status" value="1"/>
</dbReference>
<dbReference type="EMBL" id="MECQ01000001">
    <property type="protein sequence ID" value="ODV54954.1"/>
    <property type="molecule type" value="Genomic_DNA"/>
</dbReference>
<gene>
    <name evidence="10" type="ORF">BG258_03160</name>
</gene>
<dbReference type="InterPro" id="IPR050436">
    <property type="entry name" value="IsdA"/>
</dbReference>
<comment type="caution">
    <text evidence="10">The sequence shown here is derived from an EMBL/GenBank/DDBJ whole genome shotgun (WGS) entry which is preliminary data.</text>
</comment>
<dbReference type="Gene3D" id="2.60.40.1850">
    <property type="match status" value="1"/>
</dbReference>
<dbReference type="PROSITE" id="PS50978">
    <property type="entry name" value="NEAT"/>
    <property type="match status" value="1"/>
</dbReference>
<keyword evidence="3" id="KW-0964">Secreted</keyword>
<dbReference type="Proteomes" id="UP000094784">
    <property type="component" value="Unassembled WGS sequence"/>
</dbReference>
<evidence type="ECO:0000256" key="7">
    <source>
        <dbReference type="SAM" id="MobiDB-lite"/>
    </source>
</evidence>
<comment type="subcellular location">
    <subcellularLocation>
        <location evidence="1">Secreted</location>
        <location evidence="1">Cell wall</location>
        <topology evidence="1">Peptidoglycan-anchor</topology>
    </subcellularLocation>
</comment>
<keyword evidence="8" id="KW-0472">Membrane</keyword>
<keyword evidence="5" id="KW-0408">Iron</keyword>
<dbReference type="GO" id="GO:0015886">
    <property type="term" value="P:heme transport"/>
    <property type="evidence" value="ECO:0007669"/>
    <property type="project" value="InterPro"/>
</dbReference>
<dbReference type="NCBIfam" id="TIGR03656">
    <property type="entry name" value="IsdC"/>
    <property type="match status" value="1"/>
</dbReference>